<dbReference type="AlphaFoldDB" id="A0A0H1RA11"/>
<dbReference type="OrthoDB" id="344736at2"/>
<dbReference type="PATRIC" id="fig|1225564.3.peg.4456"/>
<dbReference type="InterPro" id="IPR013879">
    <property type="entry name" value="DUF1761"/>
</dbReference>
<keyword evidence="3" id="KW-1185">Reference proteome</keyword>
<proteinExistence type="predicted"/>
<evidence type="ECO:0000313" key="3">
    <source>
        <dbReference type="Proteomes" id="UP000035489"/>
    </source>
</evidence>
<protein>
    <recommendedName>
        <fullName evidence="4">DUF1761 domain-containing protein</fullName>
    </recommendedName>
</protein>
<reference evidence="2 3" key="1">
    <citation type="submission" date="2015-05" db="EMBL/GenBank/DDBJ databases">
        <title>Draft genome sequence of Microvirga vignae strain BR3299, a novel nitrogen fixing bacteria isolated from Brazil semi-aired region.</title>
        <authorList>
            <person name="Zilli J.E."/>
            <person name="Passos S.R."/>
            <person name="Leite J."/>
            <person name="Baldani J.I."/>
            <person name="Xavier G.R."/>
            <person name="Rumjaneck N.G."/>
            <person name="Simoes-Araujo J.L."/>
        </authorList>
    </citation>
    <scope>NUCLEOTIDE SEQUENCE [LARGE SCALE GENOMIC DNA]</scope>
    <source>
        <strain evidence="2 3">BR3299</strain>
    </source>
</reference>
<evidence type="ECO:0008006" key="4">
    <source>
        <dbReference type="Google" id="ProtNLM"/>
    </source>
</evidence>
<dbReference type="STRING" id="1225564.AA309_16770"/>
<name>A0A0H1RA11_9HYPH</name>
<sequence>MTFAGTNFVAILVCAVAGWLFGMVWYMSFGNAWMSAIGKTREDLKPSPGPFIIAFVALLVMGWVLAGVIDHMGQVTIRNGVLSGFFMWLGFVITTLTVNHGFGGQKRRLTLIDGGHWLGVLLVQGAVIGSFGV</sequence>
<dbReference type="RefSeq" id="WP_047190155.1">
    <property type="nucleotide sequence ID" value="NZ_LCYG01000042.1"/>
</dbReference>
<keyword evidence="1" id="KW-1133">Transmembrane helix</keyword>
<dbReference type="EMBL" id="LCYG01000042">
    <property type="protein sequence ID" value="KLK92070.1"/>
    <property type="molecule type" value="Genomic_DNA"/>
</dbReference>
<organism evidence="2 3">
    <name type="scientific">Microvirga vignae</name>
    <dbReference type="NCBI Taxonomy" id="1225564"/>
    <lineage>
        <taxon>Bacteria</taxon>
        <taxon>Pseudomonadati</taxon>
        <taxon>Pseudomonadota</taxon>
        <taxon>Alphaproteobacteria</taxon>
        <taxon>Hyphomicrobiales</taxon>
        <taxon>Methylobacteriaceae</taxon>
        <taxon>Microvirga</taxon>
    </lineage>
</organism>
<dbReference type="Pfam" id="PF08570">
    <property type="entry name" value="DUF1761"/>
    <property type="match status" value="1"/>
</dbReference>
<keyword evidence="1" id="KW-0472">Membrane</keyword>
<feature type="transmembrane region" description="Helical" evidence="1">
    <location>
        <begin position="6"/>
        <end position="29"/>
    </location>
</feature>
<keyword evidence="1" id="KW-0812">Transmembrane</keyword>
<gene>
    <name evidence="2" type="ORF">AA309_16770</name>
</gene>
<dbReference type="Proteomes" id="UP000035489">
    <property type="component" value="Unassembled WGS sequence"/>
</dbReference>
<comment type="caution">
    <text evidence="2">The sequence shown here is derived from an EMBL/GenBank/DDBJ whole genome shotgun (WGS) entry which is preliminary data.</text>
</comment>
<accession>A0A0H1RA11</accession>
<feature type="transmembrane region" description="Helical" evidence="1">
    <location>
        <begin position="81"/>
        <end position="102"/>
    </location>
</feature>
<feature type="transmembrane region" description="Helical" evidence="1">
    <location>
        <begin position="50"/>
        <end position="69"/>
    </location>
</feature>
<evidence type="ECO:0000313" key="2">
    <source>
        <dbReference type="EMBL" id="KLK92070.1"/>
    </source>
</evidence>
<evidence type="ECO:0000256" key="1">
    <source>
        <dbReference type="SAM" id="Phobius"/>
    </source>
</evidence>